<evidence type="ECO:0000313" key="2">
    <source>
        <dbReference type="EMBL" id="OZI31538.1"/>
    </source>
</evidence>
<dbReference type="InterPro" id="IPR025496">
    <property type="entry name" value="DUF4387"/>
</dbReference>
<reference evidence="3" key="1">
    <citation type="submission" date="2017-05" db="EMBL/GenBank/DDBJ databases">
        <title>Complete and WGS of Bordetella genogroups.</title>
        <authorList>
            <person name="Spilker T."/>
            <person name="Lipuma J."/>
        </authorList>
    </citation>
    <scope>NUCLEOTIDE SEQUENCE [LARGE SCALE GENOMIC DNA]</scope>
    <source>
        <strain evidence="3">AU16122</strain>
    </source>
</reference>
<evidence type="ECO:0000313" key="3">
    <source>
        <dbReference type="Proteomes" id="UP000216020"/>
    </source>
</evidence>
<accession>A0A261S2G0</accession>
<gene>
    <name evidence="2" type="ORF">CAL29_26975</name>
</gene>
<proteinExistence type="predicted"/>
<name>A0A261S2G0_9BORD</name>
<keyword evidence="3" id="KW-1185">Reference proteome</keyword>
<evidence type="ECO:0000259" key="1">
    <source>
        <dbReference type="Pfam" id="PF14330"/>
    </source>
</evidence>
<dbReference type="EMBL" id="NEVM01000005">
    <property type="protein sequence ID" value="OZI31538.1"/>
    <property type="molecule type" value="Genomic_DNA"/>
</dbReference>
<dbReference type="RefSeq" id="WP_094855946.1">
    <property type="nucleotide sequence ID" value="NZ_NEVM01000005.1"/>
</dbReference>
<comment type="caution">
    <text evidence="2">The sequence shown here is derived from an EMBL/GenBank/DDBJ whole genome shotgun (WGS) entry which is preliminary data.</text>
</comment>
<dbReference type="Pfam" id="PF14330">
    <property type="entry name" value="DUF4387"/>
    <property type="match status" value="1"/>
</dbReference>
<dbReference type="Proteomes" id="UP000216020">
    <property type="component" value="Unassembled WGS sequence"/>
</dbReference>
<dbReference type="AlphaFoldDB" id="A0A261S2G0"/>
<protein>
    <submittedName>
        <fullName evidence="2">Acyl-CoA synthetase</fullName>
    </submittedName>
</protein>
<feature type="domain" description="DUF4387" evidence="1">
    <location>
        <begin position="4"/>
        <end position="100"/>
    </location>
</feature>
<sequence>MVKLKHIAKACKSKNAGPFHITLDIMFDKPALFEQVRETGVINAALIARLYGVAETDILFTEYAPALAWKATLPRRIPSGAVGDTDVYGAQQHAPLLDIEIPLDIAA</sequence>
<organism evidence="2 3">
    <name type="scientific">Bordetella genomosp. 10</name>
    <dbReference type="NCBI Taxonomy" id="1416804"/>
    <lineage>
        <taxon>Bacteria</taxon>
        <taxon>Pseudomonadati</taxon>
        <taxon>Pseudomonadota</taxon>
        <taxon>Betaproteobacteria</taxon>
        <taxon>Burkholderiales</taxon>
        <taxon>Alcaligenaceae</taxon>
        <taxon>Bordetella</taxon>
    </lineage>
</organism>
<dbReference type="OrthoDB" id="9796125at2"/>